<dbReference type="PANTHER" id="PTHR41536">
    <property type="entry name" value="PKHD-TYPE HYDROXYLASE YBIX"/>
    <property type="match status" value="1"/>
</dbReference>
<reference evidence="8 9" key="1">
    <citation type="submission" date="2023-07" db="EMBL/GenBank/DDBJ databases">
        <title>Genomic Encyclopedia of Type Strains, Phase IV (KMG-IV): sequencing the most valuable type-strain genomes for metagenomic binning, comparative biology and taxonomic classification.</title>
        <authorList>
            <person name="Goeker M."/>
        </authorList>
    </citation>
    <scope>NUCLEOTIDE SEQUENCE [LARGE SCALE GENOMIC DNA]</scope>
    <source>
        <strain evidence="8 9">DSM 18695</strain>
    </source>
</reference>
<keyword evidence="3" id="KW-0847">Vitamin C</keyword>
<gene>
    <name evidence="8" type="ORF">QO010_004747</name>
</gene>
<protein>
    <submittedName>
        <fullName evidence="8">2-oxoglutarate/Fe(II)-dependent dioxygenase YbiX</fullName>
    </submittedName>
</protein>
<comment type="cofactor">
    <cofactor evidence="1">
        <name>L-ascorbate</name>
        <dbReference type="ChEBI" id="CHEBI:38290"/>
    </cofactor>
</comment>
<feature type="domain" description="Fe2OG dioxygenase" evidence="7">
    <location>
        <begin position="83"/>
        <end position="182"/>
    </location>
</feature>
<dbReference type="Proteomes" id="UP001228905">
    <property type="component" value="Unassembled WGS sequence"/>
</dbReference>
<evidence type="ECO:0000256" key="1">
    <source>
        <dbReference type="ARBA" id="ARBA00001961"/>
    </source>
</evidence>
<dbReference type="InterPro" id="IPR006620">
    <property type="entry name" value="Pro_4_hyd_alph"/>
</dbReference>
<sequence>MSGPLAIEAVLSPADLKTLLAALRTAASHPATVIDPTPGGVVMAQVRRTQRLELDAATEALIRARLEAQRPRLEAHFGQRLGPLETPQALRYGPGDYFVAHQDGNTPLVHDRSRHRRVSISLLISAPDDYAGGDLVFHDGAERRTAVIPAGCAVAFRAETTHEVTPLATGERFSLAAWWMAP</sequence>
<dbReference type="PROSITE" id="PS51471">
    <property type="entry name" value="FE2OG_OXY"/>
    <property type="match status" value="1"/>
</dbReference>
<keyword evidence="4 8" id="KW-0223">Dioxygenase</keyword>
<dbReference type="InterPro" id="IPR005123">
    <property type="entry name" value="Oxoglu/Fe-dep_dioxygenase_dom"/>
</dbReference>
<proteinExistence type="predicted"/>
<dbReference type="Pfam" id="PF13640">
    <property type="entry name" value="2OG-FeII_Oxy_3"/>
    <property type="match status" value="1"/>
</dbReference>
<dbReference type="SMART" id="SM00702">
    <property type="entry name" value="P4Hc"/>
    <property type="match status" value="1"/>
</dbReference>
<evidence type="ECO:0000256" key="5">
    <source>
        <dbReference type="ARBA" id="ARBA00023002"/>
    </source>
</evidence>
<comment type="caution">
    <text evidence="8">The sequence shown here is derived from an EMBL/GenBank/DDBJ whole genome shotgun (WGS) entry which is preliminary data.</text>
</comment>
<evidence type="ECO:0000256" key="2">
    <source>
        <dbReference type="ARBA" id="ARBA00022723"/>
    </source>
</evidence>
<dbReference type="EMBL" id="JAUSVS010000017">
    <property type="protein sequence ID" value="MDQ0466950.1"/>
    <property type="molecule type" value="Genomic_DNA"/>
</dbReference>
<keyword evidence="2" id="KW-0479">Metal-binding</keyword>
<evidence type="ECO:0000313" key="8">
    <source>
        <dbReference type="EMBL" id="MDQ0466950.1"/>
    </source>
</evidence>
<dbReference type="GO" id="GO:0051213">
    <property type="term" value="F:dioxygenase activity"/>
    <property type="evidence" value="ECO:0007669"/>
    <property type="project" value="UniProtKB-KW"/>
</dbReference>
<evidence type="ECO:0000256" key="3">
    <source>
        <dbReference type="ARBA" id="ARBA00022896"/>
    </source>
</evidence>
<accession>A0ABU0J014</accession>
<keyword evidence="6" id="KW-0408">Iron</keyword>
<evidence type="ECO:0000313" key="9">
    <source>
        <dbReference type="Proteomes" id="UP001228905"/>
    </source>
</evidence>
<evidence type="ECO:0000256" key="4">
    <source>
        <dbReference type="ARBA" id="ARBA00022964"/>
    </source>
</evidence>
<evidence type="ECO:0000259" key="7">
    <source>
        <dbReference type="PROSITE" id="PS51471"/>
    </source>
</evidence>
<dbReference type="PANTHER" id="PTHR41536:SF1">
    <property type="entry name" value="PKHD-TYPE HYDROXYLASE YBIX"/>
    <property type="match status" value="1"/>
</dbReference>
<dbReference type="RefSeq" id="WP_307353207.1">
    <property type="nucleotide sequence ID" value="NZ_JAUSVS010000017.1"/>
</dbReference>
<dbReference type="InterPro" id="IPR023550">
    <property type="entry name" value="PKHD_hydroxylase"/>
</dbReference>
<dbReference type="InterPro" id="IPR044862">
    <property type="entry name" value="Pro_4_hyd_alph_FE2OG_OXY"/>
</dbReference>
<organism evidence="8 9">
    <name type="scientific">Caulobacter ginsengisoli</name>
    <dbReference type="NCBI Taxonomy" id="400775"/>
    <lineage>
        <taxon>Bacteria</taxon>
        <taxon>Pseudomonadati</taxon>
        <taxon>Pseudomonadota</taxon>
        <taxon>Alphaproteobacteria</taxon>
        <taxon>Caulobacterales</taxon>
        <taxon>Caulobacteraceae</taxon>
        <taxon>Caulobacter</taxon>
    </lineage>
</organism>
<keyword evidence="9" id="KW-1185">Reference proteome</keyword>
<keyword evidence="5" id="KW-0560">Oxidoreductase</keyword>
<name>A0ABU0J014_9CAUL</name>
<dbReference type="Gene3D" id="2.60.120.620">
    <property type="entry name" value="q2cbj1_9rhob like domain"/>
    <property type="match status" value="1"/>
</dbReference>
<evidence type="ECO:0000256" key="6">
    <source>
        <dbReference type="ARBA" id="ARBA00023004"/>
    </source>
</evidence>